<dbReference type="PROSITE" id="PS50011">
    <property type="entry name" value="PROTEIN_KINASE_DOM"/>
    <property type="match status" value="1"/>
</dbReference>
<keyword evidence="3" id="KW-0418">Kinase</keyword>
<evidence type="ECO:0000259" key="7">
    <source>
        <dbReference type="PROSITE" id="PS50011"/>
    </source>
</evidence>
<gene>
    <name evidence="8" type="ORF">HU200_016858</name>
</gene>
<dbReference type="SUPFAM" id="SSF56112">
    <property type="entry name" value="Protein kinase-like (PK-like)"/>
    <property type="match status" value="1"/>
</dbReference>
<dbReference type="OrthoDB" id="679259at2759"/>
<organism evidence="8 9">
    <name type="scientific">Digitaria exilis</name>
    <dbReference type="NCBI Taxonomy" id="1010633"/>
    <lineage>
        <taxon>Eukaryota</taxon>
        <taxon>Viridiplantae</taxon>
        <taxon>Streptophyta</taxon>
        <taxon>Embryophyta</taxon>
        <taxon>Tracheophyta</taxon>
        <taxon>Spermatophyta</taxon>
        <taxon>Magnoliopsida</taxon>
        <taxon>Liliopsida</taxon>
        <taxon>Poales</taxon>
        <taxon>Poaceae</taxon>
        <taxon>PACMAD clade</taxon>
        <taxon>Panicoideae</taxon>
        <taxon>Panicodae</taxon>
        <taxon>Paniceae</taxon>
        <taxon>Anthephorinae</taxon>
        <taxon>Digitaria</taxon>
    </lineage>
</organism>
<dbReference type="Proteomes" id="UP000636709">
    <property type="component" value="Unassembled WGS sequence"/>
</dbReference>
<feature type="binding site" evidence="5">
    <location>
        <position position="66"/>
    </location>
    <ligand>
        <name>ATP</name>
        <dbReference type="ChEBI" id="CHEBI:30616"/>
    </ligand>
</feature>
<keyword evidence="2 5" id="KW-0547">Nucleotide-binding</keyword>
<dbReference type="InterPro" id="IPR011009">
    <property type="entry name" value="Kinase-like_dom_sf"/>
</dbReference>
<dbReference type="Gene3D" id="1.10.510.10">
    <property type="entry name" value="Transferase(Phosphotransferase) domain 1"/>
    <property type="match status" value="1"/>
</dbReference>
<evidence type="ECO:0000256" key="2">
    <source>
        <dbReference type="ARBA" id="ARBA00022741"/>
    </source>
</evidence>
<keyword evidence="9" id="KW-1185">Reference proteome</keyword>
<dbReference type="SMART" id="SM00220">
    <property type="entry name" value="S_TKc"/>
    <property type="match status" value="1"/>
</dbReference>
<evidence type="ECO:0000256" key="1">
    <source>
        <dbReference type="ARBA" id="ARBA00022679"/>
    </source>
</evidence>
<dbReference type="FunFam" id="3.30.200.20:FF:000465">
    <property type="entry name" value="Cysteine-rich receptor-like protein kinase 6"/>
    <property type="match status" value="1"/>
</dbReference>
<evidence type="ECO:0000313" key="8">
    <source>
        <dbReference type="EMBL" id="KAF8730982.1"/>
    </source>
</evidence>
<dbReference type="InterPro" id="IPR008271">
    <property type="entry name" value="Ser/Thr_kinase_AS"/>
</dbReference>
<dbReference type="AlphaFoldDB" id="A0A835F7V7"/>
<dbReference type="EMBL" id="JACEFO010001613">
    <property type="protein sequence ID" value="KAF8730982.1"/>
    <property type="molecule type" value="Genomic_DNA"/>
</dbReference>
<dbReference type="PROSITE" id="PS00107">
    <property type="entry name" value="PROTEIN_KINASE_ATP"/>
    <property type="match status" value="1"/>
</dbReference>
<keyword evidence="1" id="KW-0808">Transferase</keyword>
<dbReference type="GO" id="GO:0004674">
    <property type="term" value="F:protein serine/threonine kinase activity"/>
    <property type="evidence" value="ECO:0007669"/>
    <property type="project" value="UniProtKB-KW"/>
</dbReference>
<comment type="similarity">
    <text evidence="6">Belongs to the protein kinase superfamily.</text>
</comment>
<dbReference type="FunFam" id="1.10.510.10:FF:000870">
    <property type="entry name" value="OSJNBa0016N04.16-like protein"/>
    <property type="match status" value="1"/>
</dbReference>
<name>A0A835F7V7_9POAL</name>
<keyword evidence="6" id="KW-0723">Serine/threonine-protein kinase</keyword>
<evidence type="ECO:0000256" key="5">
    <source>
        <dbReference type="PROSITE-ProRule" id="PRU10141"/>
    </source>
</evidence>
<feature type="domain" description="Protein kinase" evidence="7">
    <location>
        <begin position="38"/>
        <end position="305"/>
    </location>
</feature>
<evidence type="ECO:0000256" key="4">
    <source>
        <dbReference type="ARBA" id="ARBA00022840"/>
    </source>
</evidence>
<dbReference type="InterPro" id="IPR017441">
    <property type="entry name" value="Protein_kinase_ATP_BS"/>
</dbReference>
<evidence type="ECO:0000256" key="6">
    <source>
        <dbReference type="RuleBase" id="RU000304"/>
    </source>
</evidence>
<proteinExistence type="inferred from homology"/>
<keyword evidence="4 5" id="KW-0067">ATP-binding</keyword>
<dbReference type="InterPro" id="IPR000719">
    <property type="entry name" value="Prot_kinase_dom"/>
</dbReference>
<dbReference type="Pfam" id="PF00069">
    <property type="entry name" value="Pkinase"/>
    <property type="match status" value="1"/>
</dbReference>
<reference evidence="8" key="1">
    <citation type="submission" date="2020-07" db="EMBL/GenBank/DDBJ databases">
        <title>Genome sequence and genetic diversity analysis of an under-domesticated orphan crop, white fonio (Digitaria exilis).</title>
        <authorList>
            <person name="Bennetzen J.L."/>
            <person name="Chen S."/>
            <person name="Ma X."/>
            <person name="Wang X."/>
            <person name="Yssel A.E.J."/>
            <person name="Chaluvadi S.R."/>
            <person name="Johnson M."/>
            <person name="Gangashetty P."/>
            <person name="Hamidou F."/>
            <person name="Sanogo M.D."/>
            <person name="Zwaenepoel A."/>
            <person name="Wallace J."/>
            <person name="Van De Peer Y."/>
            <person name="Van Deynze A."/>
        </authorList>
    </citation>
    <scope>NUCLEOTIDE SEQUENCE</scope>
    <source>
        <tissue evidence="8">Leaves</tissue>
    </source>
</reference>
<evidence type="ECO:0000256" key="3">
    <source>
        <dbReference type="ARBA" id="ARBA00022777"/>
    </source>
</evidence>
<sequence length="329" mass="37387">MDCEASMHHNLLERILLDRSSEPTDLPLSLLKEITNNFSDDQQVGKGGFAIVYKGLLQNGTVAVKKLFQTLEMHETKFAQEVACLMRVRHKYIVRFLGYCADTEAKITNHKGKLVMAEVRERLLCFEFMPNGSLDGYITDASQGLEWKTRYQLIKGICEGLHYLHQKNIVHLDLKPANILLDYNMVPKIAGFGLSRCFDEKQSRAITSKLVGSLGYLAPEFYSGEITLKLDIYSLGVIIIEILTGQKGYFHIEKVLESWSKRFETSQGDRDTQLQQIKVCAEIGLECMDSNPEKRPITECINEMLDEIESRCSFVETDTCTSRLIHVSS</sequence>
<dbReference type="GO" id="GO:0005524">
    <property type="term" value="F:ATP binding"/>
    <property type="evidence" value="ECO:0007669"/>
    <property type="project" value="UniProtKB-UniRule"/>
</dbReference>
<dbReference type="PANTHER" id="PTHR45707:SF69">
    <property type="entry name" value="CALCIUM-DEPENDENT LIPID-BINDING (CALB DOMAIN) PLANT PHOSPHORIBOSYLTRANSFERASE FAMILY PROTEIN"/>
    <property type="match status" value="1"/>
</dbReference>
<dbReference type="PANTHER" id="PTHR45707">
    <property type="entry name" value="C2 CALCIUM/LIPID-BINDING PLANT PHOSPHORIBOSYLTRANSFERASE FAMILY PROTEIN"/>
    <property type="match status" value="1"/>
</dbReference>
<protein>
    <recommendedName>
        <fullName evidence="7">Protein kinase domain-containing protein</fullName>
    </recommendedName>
</protein>
<evidence type="ECO:0000313" key="9">
    <source>
        <dbReference type="Proteomes" id="UP000636709"/>
    </source>
</evidence>
<comment type="caution">
    <text evidence="8">The sequence shown here is derived from an EMBL/GenBank/DDBJ whole genome shotgun (WGS) entry which is preliminary data.</text>
</comment>
<accession>A0A835F7V7</accession>
<dbReference type="Gene3D" id="3.30.200.20">
    <property type="entry name" value="Phosphorylase Kinase, domain 1"/>
    <property type="match status" value="1"/>
</dbReference>
<dbReference type="PIRSF" id="PIRSF000654">
    <property type="entry name" value="Integrin-linked_kinase"/>
    <property type="match status" value="1"/>
</dbReference>
<dbReference type="PROSITE" id="PS00108">
    <property type="entry name" value="PROTEIN_KINASE_ST"/>
    <property type="match status" value="1"/>
</dbReference>